<protein>
    <submittedName>
        <fullName evidence="2">Uncharacterized protein</fullName>
    </submittedName>
</protein>
<proteinExistence type="predicted"/>
<dbReference type="AlphaFoldDB" id="A0A6J4LNW4"/>
<gene>
    <name evidence="2" type="ORF">AVDCRST_MAG71-2110</name>
</gene>
<accession>A0A6J4LNW4</accession>
<evidence type="ECO:0000256" key="1">
    <source>
        <dbReference type="SAM" id="Phobius"/>
    </source>
</evidence>
<keyword evidence="1" id="KW-0472">Membrane</keyword>
<organism evidence="2">
    <name type="scientific">uncultured Lysobacter sp</name>
    <dbReference type="NCBI Taxonomy" id="271060"/>
    <lineage>
        <taxon>Bacteria</taxon>
        <taxon>Pseudomonadati</taxon>
        <taxon>Pseudomonadota</taxon>
        <taxon>Gammaproteobacteria</taxon>
        <taxon>Lysobacterales</taxon>
        <taxon>Lysobacteraceae</taxon>
        <taxon>Lysobacter</taxon>
        <taxon>environmental samples</taxon>
    </lineage>
</organism>
<dbReference type="EMBL" id="CADCUA010000490">
    <property type="protein sequence ID" value="CAA9338250.1"/>
    <property type="molecule type" value="Genomic_DNA"/>
</dbReference>
<reference evidence="2" key="1">
    <citation type="submission" date="2020-02" db="EMBL/GenBank/DDBJ databases">
        <authorList>
            <person name="Meier V. D."/>
        </authorList>
    </citation>
    <scope>NUCLEOTIDE SEQUENCE</scope>
    <source>
        <strain evidence="2">AVDCRST_MAG71</strain>
    </source>
</reference>
<name>A0A6J4LNW4_9GAMM</name>
<sequence length="37" mass="3890">MPSEGDCGRLRAPWAAHVLRAAISGVIIAARLFAGRV</sequence>
<keyword evidence="1" id="KW-0812">Transmembrane</keyword>
<feature type="transmembrane region" description="Helical" evidence="1">
    <location>
        <begin position="12"/>
        <end position="34"/>
    </location>
</feature>
<evidence type="ECO:0000313" key="2">
    <source>
        <dbReference type="EMBL" id="CAA9338250.1"/>
    </source>
</evidence>
<keyword evidence="1" id="KW-1133">Transmembrane helix</keyword>